<name>A0ABM9RKK1_PARSO</name>
<keyword evidence="3" id="KW-0732">Signal</keyword>
<dbReference type="PIRSF" id="PIRSF002741">
    <property type="entry name" value="MppA"/>
    <property type="match status" value="1"/>
</dbReference>
<dbReference type="InterPro" id="IPR030678">
    <property type="entry name" value="Peptide/Ni-bd"/>
</dbReference>
<evidence type="ECO:0000313" key="6">
    <source>
        <dbReference type="EMBL" id="CEJ72539.1"/>
    </source>
</evidence>
<dbReference type="CDD" id="cd00995">
    <property type="entry name" value="PBP2_NikA_DppA_OppA_like"/>
    <property type="match status" value="1"/>
</dbReference>
<proteinExistence type="inferred from homology"/>
<keyword evidence="7" id="KW-1185">Reference proteome</keyword>
<keyword evidence="2" id="KW-0813">Transport</keyword>
<feature type="region of interest" description="Disordered" evidence="4">
    <location>
        <begin position="364"/>
        <end position="393"/>
    </location>
</feature>
<dbReference type="Pfam" id="PF00496">
    <property type="entry name" value="SBP_bac_5"/>
    <property type="match status" value="1"/>
</dbReference>
<feature type="domain" description="Solute-binding protein family 5" evidence="5">
    <location>
        <begin position="83"/>
        <end position="478"/>
    </location>
</feature>
<evidence type="ECO:0000256" key="1">
    <source>
        <dbReference type="ARBA" id="ARBA00005695"/>
    </source>
</evidence>
<reference evidence="6 7" key="1">
    <citation type="submission" date="2014-11" db="EMBL/GenBank/DDBJ databases">
        <authorList>
            <person name="Aslett M.A."/>
            <person name="De Silva N."/>
        </authorList>
    </citation>
    <scope>NUCLEOTIDE SEQUENCE [LARGE SCALE GENOMIC DNA]</scope>
    <source>
        <strain evidence="6 7">ATCC9714</strain>
    </source>
</reference>
<dbReference type="InterPro" id="IPR039424">
    <property type="entry name" value="SBP_5"/>
</dbReference>
<dbReference type="SUPFAM" id="SSF53850">
    <property type="entry name" value="Periplasmic binding protein-like II"/>
    <property type="match status" value="1"/>
</dbReference>
<evidence type="ECO:0000313" key="7">
    <source>
        <dbReference type="Proteomes" id="UP000032811"/>
    </source>
</evidence>
<dbReference type="GeneID" id="97536302"/>
<gene>
    <name evidence="6" type="ORF">ATCC9714_04271</name>
</gene>
<dbReference type="PROSITE" id="PS51257">
    <property type="entry name" value="PROKAR_LIPOPROTEIN"/>
    <property type="match status" value="1"/>
</dbReference>
<evidence type="ECO:0000259" key="5">
    <source>
        <dbReference type="Pfam" id="PF00496"/>
    </source>
</evidence>
<keyword evidence="6" id="KW-0449">Lipoprotein</keyword>
<evidence type="ECO:0000256" key="4">
    <source>
        <dbReference type="SAM" id="MobiDB-lite"/>
    </source>
</evidence>
<protein>
    <submittedName>
        <fullName evidence="6">Solute-binding lipoprotein</fullName>
    </submittedName>
</protein>
<dbReference type="InterPro" id="IPR000914">
    <property type="entry name" value="SBP_5_dom"/>
</dbReference>
<dbReference type="PANTHER" id="PTHR30290:SF9">
    <property type="entry name" value="OLIGOPEPTIDE-BINDING PROTEIN APPA"/>
    <property type="match status" value="1"/>
</dbReference>
<dbReference type="PANTHER" id="PTHR30290">
    <property type="entry name" value="PERIPLASMIC BINDING COMPONENT OF ABC TRANSPORTER"/>
    <property type="match status" value="1"/>
</dbReference>
<accession>A0ABM9RKK1</accession>
<evidence type="ECO:0000256" key="3">
    <source>
        <dbReference type="ARBA" id="ARBA00022729"/>
    </source>
</evidence>
<dbReference type="Gene3D" id="3.10.105.10">
    <property type="entry name" value="Dipeptide-binding Protein, Domain 3"/>
    <property type="match status" value="1"/>
</dbReference>
<dbReference type="RefSeq" id="WP_057544351.1">
    <property type="nucleotide sequence ID" value="NZ_CDNJ01000003.1"/>
</dbReference>
<dbReference type="EMBL" id="LN679998">
    <property type="protein sequence ID" value="CEJ72539.1"/>
    <property type="molecule type" value="Genomic_DNA"/>
</dbReference>
<organism evidence="6 7">
    <name type="scientific">Paraclostridium sordellii</name>
    <name type="common">Clostridium sordellii</name>
    <dbReference type="NCBI Taxonomy" id="1505"/>
    <lineage>
        <taxon>Bacteria</taxon>
        <taxon>Bacillati</taxon>
        <taxon>Bacillota</taxon>
        <taxon>Clostridia</taxon>
        <taxon>Peptostreptococcales</taxon>
        <taxon>Peptostreptococcaceae</taxon>
        <taxon>Paraclostridium</taxon>
    </lineage>
</organism>
<evidence type="ECO:0000256" key="2">
    <source>
        <dbReference type="ARBA" id="ARBA00022448"/>
    </source>
</evidence>
<comment type="similarity">
    <text evidence="1">Belongs to the bacterial solute-binding protein 5 family.</text>
</comment>
<dbReference type="Gene3D" id="3.40.190.10">
    <property type="entry name" value="Periplasmic binding protein-like II"/>
    <property type="match status" value="1"/>
</dbReference>
<feature type="compositionally biased region" description="Basic and acidic residues" evidence="4">
    <location>
        <begin position="366"/>
        <end position="393"/>
    </location>
</feature>
<sequence length="555" mass="62818">MKKIKILAIAMAVVFSIVGCSKDGKKDENNGKYENTANDSKYIHLSMINPKTINPINNTDQSVGYVMDLVYDSLFTIDSNYNAVPQLVESYSILGDGKSMEVKLKDAKWHNGNPITSSDVAFTVNSINSSQTSPYKALIGNISDISVIDSKNFRINFKSPNAFSIDTLIFPIVSKDALSGLSSKDLDEYKNNMVGSGPYKISKYDQRSNMILTLNEDYFDKDKIKGVKKEINVMMVPDAEAQVSMTLALSSDITKVGLSDLSQFQKNQFKITNYEGRGYEYIVFNYNKPIMKDLNFRKAIAHAINRKQIVDEGYLGKVAMVNFPLHSKSKYYDESIKALDYNMDKAKKYLTKIDIDKINNSATNNETKKEESSEKQDKKQDKTEETKEEKDAKNKNNIKDEIKRLDLKILVNKENSERVKAAYVIKENLNEIGIKSTISELEGTALSEALDKKDYDLALIGWEMSPIPDATDIINYSGYSDEKLTGYLNSLKNSTNVSNTKDIYKSIQRYTRDNVPFISIGISDDYLVTNKRIEGDLKPNDFDIYEGIYHLHLEK</sequence>
<dbReference type="Proteomes" id="UP000032811">
    <property type="component" value="Chromosome 1"/>
</dbReference>